<evidence type="ECO:0000256" key="5">
    <source>
        <dbReference type="SAM" id="SignalP"/>
    </source>
</evidence>
<evidence type="ECO:0000313" key="6">
    <source>
        <dbReference type="EMBL" id="CAB3397883.1"/>
    </source>
</evidence>
<name>A0A8S1EBJ8_9PELO</name>
<dbReference type="PROSITE" id="PS00530">
    <property type="entry name" value="RNASE_T2_1"/>
    <property type="match status" value="1"/>
</dbReference>
<feature type="signal peptide" evidence="5">
    <location>
        <begin position="1"/>
        <end position="18"/>
    </location>
</feature>
<proteinExistence type="inferred from homology"/>
<protein>
    <submittedName>
        <fullName evidence="6">Uncharacterized protein</fullName>
    </submittedName>
</protein>
<organism evidence="6 7">
    <name type="scientific">Caenorhabditis bovis</name>
    <dbReference type="NCBI Taxonomy" id="2654633"/>
    <lineage>
        <taxon>Eukaryota</taxon>
        <taxon>Metazoa</taxon>
        <taxon>Ecdysozoa</taxon>
        <taxon>Nematoda</taxon>
        <taxon>Chromadorea</taxon>
        <taxon>Rhabditida</taxon>
        <taxon>Rhabditina</taxon>
        <taxon>Rhabditomorpha</taxon>
        <taxon>Rhabditoidea</taxon>
        <taxon>Rhabditidae</taxon>
        <taxon>Peloderinae</taxon>
        <taxon>Caenorhabditis</taxon>
    </lineage>
</organism>
<evidence type="ECO:0000256" key="4">
    <source>
        <dbReference type="RuleBase" id="RU004328"/>
    </source>
</evidence>
<dbReference type="InterPro" id="IPR018188">
    <property type="entry name" value="RNase_T2_His_AS_1"/>
</dbReference>
<evidence type="ECO:0000256" key="3">
    <source>
        <dbReference type="PIRSR" id="PIRSR633697-1"/>
    </source>
</evidence>
<dbReference type="EMBL" id="CADEPM010000001">
    <property type="protein sequence ID" value="CAB3397883.1"/>
    <property type="molecule type" value="Genomic_DNA"/>
</dbReference>
<dbReference type="OrthoDB" id="435754at2759"/>
<dbReference type="CDD" id="cd01061">
    <property type="entry name" value="RNase_T2_euk"/>
    <property type="match status" value="1"/>
</dbReference>
<dbReference type="InterPro" id="IPR033130">
    <property type="entry name" value="RNase_T2_His_AS_2"/>
</dbReference>
<feature type="active site" evidence="3">
    <location>
        <position position="111"/>
    </location>
</feature>
<dbReference type="GO" id="GO:0033897">
    <property type="term" value="F:ribonuclease T2 activity"/>
    <property type="evidence" value="ECO:0007669"/>
    <property type="project" value="InterPro"/>
</dbReference>
<dbReference type="InterPro" id="IPR036430">
    <property type="entry name" value="RNase_T2-like_sf"/>
</dbReference>
<feature type="chain" id="PRO_5035765195" evidence="5">
    <location>
        <begin position="19"/>
        <end position="272"/>
    </location>
</feature>
<reference evidence="6 7" key="1">
    <citation type="submission" date="2020-04" db="EMBL/GenBank/DDBJ databases">
        <authorList>
            <person name="Laetsch R D."/>
            <person name="Stevens L."/>
            <person name="Kumar S."/>
            <person name="Blaxter L. M."/>
        </authorList>
    </citation>
    <scope>NUCLEOTIDE SEQUENCE [LARGE SCALE GENOMIC DNA]</scope>
</reference>
<dbReference type="Gene3D" id="3.90.730.10">
    <property type="entry name" value="Ribonuclease T2-like"/>
    <property type="match status" value="1"/>
</dbReference>
<evidence type="ECO:0000256" key="1">
    <source>
        <dbReference type="ARBA" id="ARBA00007469"/>
    </source>
</evidence>
<evidence type="ECO:0000313" key="7">
    <source>
        <dbReference type="Proteomes" id="UP000494206"/>
    </source>
</evidence>
<dbReference type="InterPro" id="IPR033697">
    <property type="entry name" value="Ribonuclease_T2_eukaryotic"/>
</dbReference>
<dbReference type="PROSITE" id="PS00531">
    <property type="entry name" value="RNASE_T2_2"/>
    <property type="match status" value="1"/>
</dbReference>
<keyword evidence="7" id="KW-1185">Reference proteome</keyword>
<dbReference type="AlphaFoldDB" id="A0A8S1EBJ8"/>
<accession>A0A8S1EBJ8</accession>
<dbReference type="Proteomes" id="UP000494206">
    <property type="component" value="Unassembled WGS sequence"/>
</dbReference>
<dbReference type="GO" id="GO:0003723">
    <property type="term" value="F:RNA binding"/>
    <property type="evidence" value="ECO:0007669"/>
    <property type="project" value="InterPro"/>
</dbReference>
<dbReference type="PANTHER" id="PTHR11240">
    <property type="entry name" value="RIBONUCLEASE T2"/>
    <property type="match status" value="1"/>
</dbReference>
<keyword evidence="2" id="KW-1015">Disulfide bond</keyword>
<dbReference type="GO" id="GO:0006401">
    <property type="term" value="P:RNA catabolic process"/>
    <property type="evidence" value="ECO:0007669"/>
    <property type="project" value="TreeGrafter"/>
</dbReference>
<feature type="active site" evidence="3">
    <location>
        <position position="57"/>
    </location>
</feature>
<comment type="caution">
    <text evidence="6">The sequence shown here is derived from an EMBL/GenBank/DDBJ whole genome shotgun (WGS) entry which is preliminary data.</text>
</comment>
<feature type="active site" evidence="3">
    <location>
        <position position="115"/>
    </location>
</feature>
<keyword evidence="5" id="KW-0732">Signal</keyword>
<dbReference type="SUPFAM" id="SSF55895">
    <property type="entry name" value="Ribonuclease Rh-like"/>
    <property type="match status" value="1"/>
</dbReference>
<dbReference type="PANTHER" id="PTHR11240:SF22">
    <property type="entry name" value="RIBONUCLEASE T2"/>
    <property type="match status" value="1"/>
</dbReference>
<dbReference type="GO" id="GO:0005576">
    <property type="term" value="C:extracellular region"/>
    <property type="evidence" value="ECO:0007669"/>
    <property type="project" value="TreeGrafter"/>
</dbReference>
<sequence>MQNILIFALLCLASSAVANFDYLMFTTINPVAVCRADDDTVPNSCEIPSGTPEWTIHGLWPNYDNGSYPQFCQGIPKHFNESLIKPIEDEMKKFWPNLYPKKTVKSFWKHEYDKHGTCAQSDEKFSTEFKYFKMILDIYKKLNISKAMSLIGKSEKSINRKVFERTIGTAIGGKHFEFNCLKDKKTSQWLLGDIRICLDKDLTIRDCPDHHSNLVANRFRTRKNHHKKTSLNYQPLPTFQKCPQEFIYLPSDAQYKRIMNLRKLMEILRNND</sequence>
<gene>
    <name evidence="6" type="ORF">CBOVIS_LOCUS1231</name>
</gene>
<dbReference type="Pfam" id="PF00445">
    <property type="entry name" value="Ribonuclease_T2"/>
    <property type="match status" value="1"/>
</dbReference>
<evidence type="ECO:0000256" key="2">
    <source>
        <dbReference type="ARBA" id="ARBA00023157"/>
    </source>
</evidence>
<dbReference type="InterPro" id="IPR001568">
    <property type="entry name" value="RNase_T2-like"/>
</dbReference>
<comment type="similarity">
    <text evidence="1 4">Belongs to the RNase T2 family.</text>
</comment>